<gene>
    <name evidence="1" type="ORF">GJ697_24205</name>
</gene>
<sequence>MNSSPPKLVAIDHDDYHAEHIGRTPAGHQFFLTLPFEPAIAGRIGGEFVALYLFDQQGVLIEAKIDSLGPRASLDHEARKSLYEQRLKELGDVSFERIEIAPFSVDRFDTTFGLVLREPDDDDDVWAVEVQPGNYMAFFEPWDSGEYDT</sequence>
<accession>A0A6L5QMK5</accession>
<evidence type="ECO:0000313" key="1">
    <source>
        <dbReference type="EMBL" id="MRX10929.1"/>
    </source>
</evidence>
<dbReference type="AlphaFoldDB" id="A0A6L5QMK5"/>
<name>A0A6L5QMK5_9BURK</name>
<dbReference type="EMBL" id="WKJM01000026">
    <property type="protein sequence ID" value="MRX10929.1"/>
    <property type="molecule type" value="Genomic_DNA"/>
</dbReference>
<organism evidence="1 2">
    <name type="scientific">Duganella alba</name>
    <dbReference type="NCBI Taxonomy" id="2666081"/>
    <lineage>
        <taxon>Bacteria</taxon>
        <taxon>Pseudomonadati</taxon>
        <taxon>Pseudomonadota</taxon>
        <taxon>Betaproteobacteria</taxon>
        <taxon>Burkholderiales</taxon>
        <taxon>Oxalobacteraceae</taxon>
        <taxon>Telluria group</taxon>
        <taxon>Duganella</taxon>
    </lineage>
</organism>
<protein>
    <submittedName>
        <fullName evidence="1">Uncharacterized protein</fullName>
    </submittedName>
</protein>
<keyword evidence="2" id="KW-1185">Reference proteome</keyword>
<reference evidence="1 2" key="1">
    <citation type="submission" date="2019-11" db="EMBL/GenBank/DDBJ databases">
        <title>Novel species isolated from a subtropical stream in China.</title>
        <authorList>
            <person name="Lu H."/>
        </authorList>
    </citation>
    <scope>NUCLEOTIDE SEQUENCE [LARGE SCALE GENOMIC DNA]</scope>
    <source>
        <strain evidence="1 2">FT25W</strain>
    </source>
</reference>
<dbReference type="RefSeq" id="WP_154368821.1">
    <property type="nucleotide sequence ID" value="NZ_WKJM01000026.1"/>
</dbReference>
<proteinExistence type="predicted"/>
<dbReference type="Proteomes" id="UP000481037">
    <property type="component" value="Unassembled WGS sequence"/>
</dbReference>
<evidence type="ECO:0000313" key="2">
    <source>
        <dbReference type="Proteomes" id="UP000481037"/>
    </source>
</evidence>
<comment type="caution">
    <text evidence="1">The sequence shown here is derived from an EMBL/GenBank/DDBJ whole genome shotgun (WGS) entry which is preliminary data.</text>
</comment>